<dbReference type="EMBL" id="UYRS01018612">
    <property type="protein sequence ID" value="VDK38315.1"/>
    <property type="molecule type" value="Genomic_DNA"/>
</dbReference>
<gene>
    <name evidence="2" type="ORF">TASK_LOCUS7400</name>
</gene>
<dbReference type="OrthoDB" id="7608935at2759"/>
<organism evidence="4">
    <name type="scientific">Taenia asiatica</name>
    <name type="common">Asian tapeworm</name>
    <dbReference type="NCBI Taxonomy" id="60517"/>
    <lineage>
        <taxon>Eukaryota</taxon>
        <taxon>Metazoa</taxon>
        <taxon>Spiralia</taxon>
        <taxon>Lophotrochozoa</taxon>
        <taxon>Platyhelminthes</taxon>
        <taxon>Cestoda</taxon>
        <taxon>Eucestoda</taxon>
        <taxon>Cyclophyllidea</taxon>
        <taxon>Taeniidae</taxon>
        <taxon>Taenia</taxon>
    </lineage>
</organism>
<feature type="coiled-coil region" evidence="1">
    <location>
        <begin position="37"/>
        <end position="68"/>
    </location>
</feature>
<reference evidence="2 3" key="2">
    <citation type="submission" date="2018-11" db="EMBL/GenBank/DDBJ databases">
        <authorList>
            <consortium name="Pathogen Informatics"/>
        </authorList>
    </citation>
    <scope>NUCLEOTIDE SEQUENCE [LARGE SCALE GENOMIC DNA]</scope>
</reference>
<protein>
    <submittedName>
        <fullName evidence="4">CW-type domain-containing protein</fullName>
    </submittedName>
</protein>
<keyword evidence="1" id="KW-0175">Coiled coil</keyword>
<evidence type="ECO:0000256" key="1">
    <source>
        <dbReference type="SAM" id="Coils"/>
    </source>
</evidence>
<dbReference type="AlphaFoldDB" id="A0A0R3WA56"/>
<reference evidence="4" key="1">
    <citation type="submission" date="2017-02" db="UniProtKB">
        <authorList>
            <consortium name="WormBaseParasite"/>
        </authorList>
    </citation>
    <scope>IDENTIFICATION</scope>
</reference>
<dbReference type="Gene3D" id="4.10.60.10">
    <property type="entry name" value="Zinc finger, CCHC-type"/>
    <property type="match status" value="1"/>
</dbReference>
<accession>A0A0R3WA56</accession>
<evidence type="ECO:0000313" key="4">
    <source>
        <dbReference type="WBParaSite" id="TASK_0000739901-mRNA-1"/>
    </source>
</evidence>
<sequence>MSATKLDSDNKSGSDPHSSLKDALLLLINGHPPRHVLQQAEERVKSYVQEVNEEKDAYTETFVKLEELNVIVGCKEWSPTVDPADAKNFFEEHFADMPSDPKYWGLDACDLASSRWRSEQTFSRGYGRSARYCTEIDRLYPIVTCPDTWRQYRYTTKPGKPVVMNPPPEHEVTTCCNCGSSSHIGDPMCQAVIDVNSTDDYSKVKVEELLELRVKSGLTSMTGSN</sequence>
<evidence type="ECO:0000313" key="2">
    <source>
        <dbReference type="EMBL" id="VDK38315.1"/>
    </source>
</evidence>
<dbReference type="STRING" id="60517.A0A0R3WA56"/>
<keyword evidence="3" id="KW-1185">Reference proteome</keyword>
<dbReference type="Proteomes" id="UP000282613">
    <property type="component" value="Unassembled WGS sequence"/>
</dbReference>
<dbReference type="WBParaSite" id="TASK_0000739901-mRNA-1">
    <property type="protein sequence ID" value="TASK_0000739901-mRNA-1"/>
    <property type="gene ID" value="TASK_0000739901"/>
</dbReference>
<evidence type="ECO:0000313" key="3">
    <source>
        <dbReference type="Proteomes" id="UP000282613"/>
    </source>
</evidence>
<name>A0A0R3WA56_TAEAS</name>
<proteinExistence type="predicted"/>